<evidence type="ECO:0000313" key="1">
    <source>
        <dbReference type="EMBL" id="OHU47308.1"/>
    </source>
</evidence>
<dbReference type="RefSeq" id="WP_070947927.1">
    <property type="nucleotide sequence ID" value="NZ_MLIQ01000042.1"/>
</dbReference>
<protein>
    <submittedName>
        <fullName evidence="1">Uncharacterized protein</fullName>
    </submittedName>
</protein>
<proteinExistence type="predicted"/>
<dbReference type="AlphaFoldDB" id="A0A1S1LD11"/>
<name>A0A1S1LD11_MYCCH</name>
<comment type="caution">
    <text evidence="1">The sequence shown here is derived from an EMBL/GenBank/DDBJ whole genome shotgun (WGS) entry which is preliminary data.</text>
</comment>
<sequence length="101" mass="11491">MSTSGKNQFTLDASTARYDAVNFGKRWNGFETPTVTREVFELMIRTDDPQGQWYRLAFDQNGVATLHYLDRDGEDTTITPDAAGHYDLAVLGWQFQIPEPD</sequence>
<gene>
    <name evidence="1" type="ORF">BKG82_27030</name>
</gene>
<reference evidence="1 2" key="1">
    <citation type="submission" date="2016-10" db="EMBL/GenBank/DDBJ databases">
        <title>Evaluation of Human, Veterinary and Environmental Mycobacterium chelonae Isolates by Core Genome Phylogenomic Analysis, Targeted Gene Comparison, and Anti-microbial Susceptibility Patterns: A Tale of Mistaken Identities.</title>
        <authorList>
            <person name="Fogelson S.B."/>
            <person name="Camus A.C."/>
            <person name="Lorenz W."/>
            <person name="Vasireddy R."/>
            <person name="Vasireddy S."/>
            <person name="Smith T."/>
            <person name="Brown-Elliott B.A."/>
            <person name="Wallace R.J.Jr."/>
            <person name="Hasan N.A."/>
            <person name="Reischl U."/>
            <person name="Sanchez S."/>
        </authorList>
    </citation>
    <scope>NUCLEOTIDE SEQUENCE [LARGE SCALE GENOMIC DNA]</scope>
    <source>
        <strain evidence="1 2">15515</strain>
    </source>
</reference>
<organism evidence="1 2">
    <name type="scientific">Mycobacteroides chelonae</name>
    <name type="common">Mycobacterium chelonae</name>
    <dbReference type="NCBI Taxonomy" id="1774"/>
    <lineage>
        <taxon>Bacteria</taxon>
        <taxon>Bacillati</taxon>
        <taxon>Actinomycetota</taxon>
        <taxon>Actinomycetes</taxon>
        <taxon>Mycobacteriales</taxon>
        <taxon>Mycobacteriaceae</taxon>
        <taxon>Mycobacteroides</taxon>
    </lineage>
</organism>
<evidence type="ECO:0000313" key="2">
    <source>
        <dbReference type="Proteomes" id="UP000180043"/>
    </source>
</evidence>
<accession>A0A1S1LD11</accession>
<dbReference type="Proteomes" id="UP000180043">
    <property type="component" value="Unassembled WGS sequence"/>
</dbReference>
<dbReference type="EMBL" id="MLIQ01000042">
    <property type="protein sequence ID" value="OHU47308.1"/>
    <property type="molecule type" value="Genomic_DNA"/>
</dbReference>